<feature type="compositionally biased region" description="Basic and acidic residues" evidence="1">
    <location>
        <begin position="186"/>
        <end position="222"/>
    </location>
</feature>
<dbReference type="EMBL" id="JAKKZF010000381">
    <property type="protein sequence ID" value="MCG0069632.1"/>
    <property type="molecule type" value="Genomic_DNA"/>
</dbReference>
<keyword evidence="4" id="KW-1185">Reference proteome</keyword>
<reference evidence="3 4" key="1">
    <citation type="submission" date="2022-01" db="EMBL/GenBank/DDBJ databases">
        <title>Draft Genome Sequences of Seven Type Strains of the Genus Streptomyces.</title>
        <authorList>
            <person name="Aziz S."/>
            <person name="Coretto E."/>
            <person name="Chronakova A."/>
            <person name="Sproer C."/>
            <person name="Huber K."/>
            <person name="Nouioui I."/>
            <person name="Gross H."/>
        </authorList>
    </citation>
    <scope>NUCLEOTIDE SEQUENCE [LARGE SCALE GENOMIC DNA]</scope>
    <source>
        <strain evidence="3 4">DSM 41685</strain>
    </source>
</reference>
<feature type="transmembrane region" description="Helical" evidence="2">
    <location>
        <begin position="17"/>
        <end position="40"/>
    </location>
</feature>
<evidence type="ECO:0008006" key="5">
    <source>
        <dbReference type="Google" id="ProtNLM"/>
    </source>
</evidence>
<evidence type="ECO:0000256" key="1">
    <source>
        <dbReference type="SAM" id="MobiDB-lite"/>
    </source>
</evidence>
<sequence>MYGHGAVPPPRSAGKVISLRVMFAAAGALTCGLLSCLPLFRVAFVRGRWYDWLIAWLSLPLSITGLAVVGELPEEDWRSDLALGLLLLLGVVAAIYYLVVDIRVHQQQRFAGYAPAPAPTVHGPYGFGHAAPSPYATTLGPGPQPPVPPAHHTPIPQPPHGVPVVPPAPVPRAEPPQQRPAPARIDQVRAELDELSDYLRRQDGRDGHDGRDSRDSRGEGGR</sequence>
<keyword evidence="2" id="KW-0812">Transmembrane</keyword>
<evidence type="ECO:0000313" key="3">
    <source>
        <dbReference type="EMBL" id="MCG0069632.1"/>
    </source>
</evidence>
<feature type="compositionally biased region" description="Pro residues" evidence="1">
    <location>
        <begin position="142"/>
        <end position="179"/>
    </location>
</feature>
<evidence type="ECO:0000256" key="2">
    <source>
        <dbReference type="SAM" id="Phobius"/>
    </source>
</evidence>
<gene>
    <name evidence="3" type="ORF">L0F81_41350</name>
</gene>
<keyword evidence="2" id="KW-0472">Membrane</keyword>
<evidence type="ECO:0000313" key="4">
    <source>
        <dbReference type="Proteomes" id="UP001299012"/>
    </source>
</evidence>
<name>A0ABS9JVS7_9ACTN</name>
<dbReference type="RefSeq" id="WP_086704166.1">
    <property type="nucleotide sequence ID" value="NZ_JAKKZF010000381.1"/>
</dbReference>
<organism evidence="3 4">
    <name type="scientific">Streptomyces tricolor</name>
    <dbReference type="NCBI Taxonomy" id="68277"/>
    <lineage>
        <taxon>Bacteria</taxon>
        <taxon>Bacillati</taxon>
        <taxon>Actinomycetota</taxon>
        <taxon>Actinomycetes</taxon>
        <taxon>Kitasatosporales</taxon>
        <taxon>Streptomycetaceae</taxon>
        <taxon>Streptomyces</taxon>
        <taxon>Streptomyces violaceoruber group</taxon>
    </lineage>
</organism>
<accession>A0ABS9JVS7</accession>
<dbReference type="Proteomes" id="UP001299012">
    <property type="component" value="Unassembled WGS sequence"/>
</dbReference>
<feature type="region of interest" description="Disordered" evidence="1">
    <location>
        <begin position="132"/>
        <end position="222"/>
    </location>
</feature>
<feature type="transmembrane region" description="Helical" evidence="2">
    <location>
        <begin position="52"/>
        <end position="69"/>
    </location>
</feature>
<keyword evidence="2" id="KW-1133">Transmembrane helix</keyword>
<comment type="caution">
    <text evidence="3">The sequence shown here is derived from an EMBL/GenBank/DDBJ whole genome shotgun (WGS) entry which is preliminary data.</text>
</comment>
<protein>
    <recommendedName>
        <fullName evidence="5">Integral membrane protein</fullName>
    </recommendedName>
</protein>
<proteinExistence type="predicted"/>
<feature type="transmembrane region" description="Helical" evidence="2">
    <location>
        <begin position="81"/>
        <end position="100"/>
    </location>
</feature>